<feature type="region of interest" description="Disordered" evidence="2">
    <location>
        <begin position="367"/>
        <end position="397"/>
    </location>
</feature>
<sequence>MPRELLNATITHVSYVDKAANQKQFFFTKSANQSVPTFQKEVKVFINKEEAAQQLVYGLVYEPDVEDAHGDYMTAEEIEKAAHGFMKDARNIDKQHDFNAGVGEVVESYIAPADFTIGEETITKGSWVMVTKASDEIWEEIQKGNITGYSMAGTAETIEKQESKPVAPSNNEEAGLFNLLKNFFTGGEKIQKGEVADKYNRDRRRREFWAAQDALNSVIFNWNDWYSEEMETDPDKIREALQDFVDIAQSVLLEENIVKAIGKPPETIEKAGKKISAARMNKINAAFDALSELKAEVEEEEEEVKAEDISKMLDEKLTPITKRLDEIEKEEGTGSEPAGEEAIMKQFSDMLDEKLEPLNQRLDTVEKARGISKQSADDAQPAGIQKSDGPAYMRHFG</sequence>
<dbReference type="InterPro" id="IPR027924">
    <property type="entry name" value="XkdF"/>
</dbReference>
<gene>
    <name evidence="4" type="ORF">BTO30_12635</name>
</gene>
<dbReference type="Pfam" id="PF14550">
    <property type="entry name" value="Peptidase_S78_2"/>
    <property type="match status" value="1"/>
</dbReference>
<evidence type="ECO:0000313" key="5">
    <source>
        <dbReference type="Proteomes" id="UP000185568"/>
    </source>
</evidence>
<protein>
    <submittedName>
        <fullName evidence="4">Terminase</fullName>
    </submittedName>
</protein>
<dbReference type="OrthoDB" id="2080376at2"/>
<evidence type="ECO:0000256" key="1">
    <source>
        <dbReference type="SAM" id="Coils"/>
    </source>
</evidence>
<name>A0A1Q8Q3D8_9BACI</name>
<keyword evidence="5" id="KW-1185">Reference proteome</keyword>
<feature type="coiled-coil region" evidence="1">
    <location>
        <begin position="280"/>
        <end position="310"/>
    </location>
</feature>
<reference evidence="4 5" key="1">
    <citation type="submission" date="2016-12" db="EMBL/GenBank/DDBJ databases">
        <title>Domibacillus antri genome sequencing.</title>
        <authorList>
            <person name="Verma A."/>
            <person name="Krishnamurthi S."/>
        </authorList>
    </citation>
    <scope>NUCLEOTIDE SEQUENCE [LARGE SCALE GENOMIC DNA]</scope>
    <source>
        <strain evidence="4 5">XD80</strain>
    </source>
</reference>
<dbReference type="STRING" id="1714264.BTO30_12635"/>
<feature type="domain" description="Phage-like element PBSX protein XkdF" evidence="3">
    <location>
        <begin position="45"/>
        <end position="159"/>
    </location>
</feature>
<accession>A0A1Q8Q3D8</accession>
<feature type="compositionally biased region" description="Basic and acidic residues" evidence="2">
    <location>
        <begin position="322"/>
        <end position="332"/>
    </location>
</feature>
<organism evidence="4 5">
    <name type="scientific">Domibacillus antri</name>
    <dbReference type="NCBI Taxonomy" id="1714264"/>
    <lineage>
        <taxon>Bacteria</taxon>
        <taxon>Bacillati</taxon>
        <taxon>Bacillota</taxon>
        <taxon>Bacilli</taxon>
        <taxon>Bacillales</taxon>
        <taxon>Bacillaceae</taxon>
        <taxon>Domibacillus</taxon>
    </lineage>
</organism>
<evidence type="ECO:0000313" key="4">
    <source>
        <dbReference type="EMBL" id="OLN21859.1"/>
    </source>
</evidence>
<dbReference type="Proteomes" id="UP000185568">
    <property type="component" value="Unassembled WGS sequence"/>
</dbReference>
<keyword evidence="1" id="KW-0175">Coiled coil</keyword>
<dbReference type="EMBL" id="MSDU01000029">
    <property type="protein sequence ID" value="OLN21859.1"/>
    <property type="molecule type" value="Genomic_DNA"/>
</dbReference>
<comment type="caution">
    <text evidence="4">The sequence shown here is derived from an EMBL/GenBank/DDBJ whole genome shotgun (WGS) entry which is preliminary data.</text>
</comment>
<feature type="region of interest" description="Disordered" evidence="2">
    <location>
        <begin position="322"/>
        <end position="341"/>
    </location>
</feature>
<evidence type="ECO:0000259" key="3">
    <source>
        <dbReference type="Pfam" id="PF14550"/>
    </source>
</evidence>
<dbReference type="RefSeq" id="WP_075399097.1">
    <property type="nucleotide sequence ID" value="NZ_MSDU01000029.1"/>
</dbReference>
<proteinExistence type="predicted"/>
<dbReference type="AlphaFoldDB" id="A0A1Q8Q3D8"/>
<evidence type="ECO:0000256" key="2">
    <source>
        <dbReference type="SAM" id="MobiDB-lite"/>
    </source>
</evidence>